<organism evidence="2 3">
    <name type="scientific">Kiritimatiella glycovorans</name>
    <dbReference type="NCBI Taxonomy" id="1307763"/>
    <lineage>
        <taxon>Bacteria</taxon>
        <taxon>Pseudomonadati</taxon>
        <taxon>Kiritimatiellota</taxon>
        <taxon>Kiritimatiellia</taxon>
        <taxon>Kiritimatiellales</taxon>
        <taxon>Kiritimatiellaceae</taxon>
        <taxon>Kiritimatiella</taxon>
    </lineage>
</organism>
<dbReference type="STRING" id="1307763.L21SP4_01140"/>
<dbReference type="InterPro" id="IPR008979">
    <property type="entry name" value="Galactose-bd-like_sf"/>
</dbReference>
<dbReference type="EMBL" id="CP010904">
    <property type="protein sequence ID" value="AKJ64390.1"/>
    <property type="molecule type" value="Genomic_DNA"/>
</dbReference>
<accession>A0A0G3EHW0</accession>
<dbReference type="Proteomes" id="UP000035268">
    <property type="component" value="Chromosome"/>
</dbReference>
<protein>
    <recommendedName>
        <fullName evidence="4">F5/8 type C domain-containing protein</fullName>
    </recommendedName>
</protein>
<name>A0A0G3EHW0_9BACT</name>
<reference evidence="2 3" key="2">
    <citation type="journal article" date="2016" name="ISME J.">
        <title>Characterization of the first cultured representative of Verrucomicrobia subdivision 5 indicates the proposal of a novel phylum.</title>
        <authorList>
            <person name="Spring S."/>
            <person name="Bunk B."/>
            <person name="Sproer C."/>
            <person name="Schumann P."/>
            <person name="Rohde M."/>
            <person name="Tindall B.J."/>
            <person name="Klenk H.P."/>
        </authorList>
    </citation>
    <scope>NUCLEOTIDE SEQUENCE [LARGE SCALE GENOMIC DNA]</scope>
    <source>
        <strain evidence="2 3">L21-Fru-AB</strain>
    </source>
</reference>
<dbReference type="PATRIC" id="fig|1609981.3.peg.1189"/>
<reference evidence="3" key="1">
    <citation type="submission" date="2015-02" db="EMBL/GenBank/DDBJ databases">
        <title>Description and complete genome sequence of the first cultured representative of the subdivision 5 of the Verrucomicrobia phylum.</title>
        <authorList>
            <person name="Spring S."/>
            <person name="Bunk B."/>
            <person name="Sproer C."/>
            <person name="Klenk H.-P."/>
        </authorList>
    </citation>
    <scope>NUCLEOTIDE SEQUENCE [LARGE SCALE GENOMIC DNA]</scope>
    <source>
        <strain evidence="3">L21-Fru-AB</strain>
    </source>
</reference>
<dbReference type="KEGG" id="vbl:L21SP4_01140"/>
<dbReference type="Gene3D" id="2.60.120.260">
    <property type="entry name" value="Galactose-binding domain-like"/>
    <property type="match status" value="1"/>
</dbReference>
<evidence type="ECO:0000313" key="2">
    <source>
        <dbReference type="EMBL" id="AKJ64390.1"/>
    </source>
</evidence>
<dbReference type="SUPFAM" id="SSF49785">
    <property type="entry name" value="Galactose-binding domain-like"/>
    <property type="match status" value="1"/>
</dbReference>
<dbReference type="RefSeq" id="WP_201774692.1">
    <property type="nucleotide sequence ID" value="NZ_CP010904.1"/>
</dbReference>
<feature type="chain" id="PRO_5005184111" description="F5/8 type C domain-containing protein" evidence="1">
    <location>
        <begin position="24"/>
        <end position="237"/>
    </location>
</feature>
<evidence type="ECO:0008006" key="4">
    <source>
        <dbReference type="Google" id="ProtNLM"/>
    </source>
</evidence>
<gene>
    <name evidence="2" type="ORF">L21SP4_01140</name>
</gene>
<evidence type="ECO:0000313" key="3">
    <source>
        <dbReference type="Proteomes" id="UP000035268"/>
    </source>
</evidence>
<keyword evidence="3" id="KW-1185">Reference proteome</keyword>
<keyword evidence="1" id="KW-0732">Signal</keyword>
<evidence type="ECO:0000256" key="1">
    <source>
        <dbReference type="SAM" id="SignalP"/>
    </source>
</evidence>
<dbReference type="AlphaFoldDB" id="A0A0G3EHW0"/>
<feature type="signal peptide" evidence="1">
    <location>
        <begin position="1"/>
        <end position="23"/>
    </location>
</feature>
<sequence precursor="true">MKKKTRFVLVAVMCGAAGAYAMAGGNTGQSGGETPAGEVTAPEMVPLKPELPKPLFAGTPVPVKLPNLENRDEPRGEIMVPEGTELLSKNKPVSASDPFPVIGELEMVTDDDKSGDAGHFVELGPGVQWVQIDLEQKAELHAILLWHFHRQARAYHDVIVQVSDDPDFIEGVQTIFNNDHDNSAGMGAGTDPAYIETYEGRMIDPMGVEGRYVRLYSNGNTSDEMNHYVEVSVYGIP</sequence>
<proteinExistence type="predicted"/>